<keyword evidence="3" id="KW-0804">Transcription</keyword>
<dbReference type="PANTHER" id="PTHR31391:SF4">
    <property type="entry name" value="B3 DOMAIN-CONTAINING PROTEIN OS03G0184500"/>
    <property type="match status" value="1"/>
</dbReference>
<evidence type="ECO:0000256" key="1">
    <source>
        <dbReference type="ARBA" id="ARBA00023015"/>
    </source>
</evidence>
<dbReference type="SUPFAM" id="SSF101936">
    <property type="entry name" value="DNA-binding pseudobarrel domain"/>
    <property type="match status" value="1"/>
</dbReference>
<dbReference type="EMBL" id="JABFUD020000002">
    <property type="protein sequence ID" value="KAI5083305.1"/>
    <property type="molecule type" value="Genomic_DNA"/>
</dbReference>
<gene>
    <name evidence="7" type="ORF">GOP47_0003048</name>
</gene>
<feature type="region of interest" description="Disordered" evidence="5">
    <location>
        <begin position="1"/>
        <end position="57"/>
    </location>
</feature>
<feature type="compositionally biased region" description="Basic and acidic residues" evidence="5">
    <location>
        <begin position="15"/>
        <end position="27"/>
    </location>
</feature>
<evidence type="ECO:0000313" key="8">
    <source>
        <dbReference type="Proteomes" id="UP000886520"/>
    </source>
</evidence>
<dbReference type="SMART" id="SM01019">
    <property type="entry name" value="B3"/>
    <property type="match status" value="1"/>
</dbReference>
<sequence length="255" mass="28745">MGASKASSSPYESARNQRVEENKRRLQELGLTDLSRDLSNNAVTTRPSPGPKRGRPCAVTKEKVTLQLRRSTRNSGGEQPDYVEVEIDIRRRARFDNTGATRHYSRLYERKYASEEARMSATEKAEALKKMLPQTHASFVKPMLQSHVTGGFWLGLPVAFCRDYLPKKDERIVLEDDKNEEWETIYLSNKTGLSGGWRGFSLDHGLVDGDALVFELVEPKRFKVHIIRVYSDNGAEADPEGDGAEQGTEAIEEKV</sequence>
<evidence type="ECO:0000256" key="4">
    <source>
        <dbReference type="ARBA" id="ARBA00023242"/>
    </source>
</evidence>
<evidence type="ECO:0000259" key="6">
    <source>
        <dbReference type="PROSITE" id="PS50863"/>
    </source>
</evidence>
<feature type="region of interest" description="Disordered" evidence="5">
    <location>
        <begin position="234"/>
        <end position="255"/>
    </location>
</feature>
<evidence type="ECO:0000256" key="5">
    <source>
        <dbReference type="SAM" id="MobiDB-lite"/>
    </source>
</evidence>
<accession>A0A9D4ZS57</accession>
<feature type="compositionally biased region" description="Polar residues" evidence="5">
    <location>
        <begin position="37"/>
        <end position="47"/>
    </location>
</feature>
<dbReference type="AlphaFoldDB" id="A0A9D4ZS57"/>
<reference evidence="7" key="1">
    <citation type="submission" date="2021-01" db="EMBL/GenBank/DDBJ databases">
        <title>Adiantum capillus-veneris genome.</title>
        <authorList>
            <person name="Fang Y."/>
            <person name="Liao Q."/>
        </authorList>
    </citation>
    <scope>NUCLEOTIDE SEQUENCE</scope>
    <source>
        <strain evidence="7">H3</strain>
        <tissue evidence="7">Leaf</tissue>
    </source>
</reference>
<proteinExistence type="predicted"/>
<keyword evidence="1" id="KW-0805">Transcription regulation</keyword>
<dbReference type="GO" id="GO:0003677">
    <property type="term" value="F:DNA binding"/>
    <property type="evidence" value="ECO:0007669"/>
    <property type="project" value="UniProtKB-KW"/>
</dbReference>
<dbReference type="Pfam" id="PF02362">
    <property type="entry name" value="B3"/>
    <property type="match status" value="1"/>
</dbReference>
<comment type="caution">
    <text evidence="7">The sequence shown here is derived from an EMBL/GenBank/DDBJ whole genome shotgun (WGS) entry which is preliminary data.</text>
</comment>
<evidence type="ECO:0000313" key="7">
    <source>
        <dbReference type="EMBL" id="KAI5083305.1"/>
    </source>
</evidence>
<evidence type="ECO:0000256" key="3">
    <source>
        <dbReference type="ARBA" id="ARBA00023163"/>
    </source>
</evidence>
<dbReference type="InterPro" id="IPR003340">
    <property type="entry name" value="B3_DNA-bd"/>
</dbReference>
<protein>
    <recommendedName>
        <fullName evidence="6">TF-B3 domain-containing protein</fullName>
    </recommendedName>
</protein>
<feature type="domain" description="TF-B3" evidence="6">
    <location>
        <begin position="139"/>
        <end position="230"/>
    </location>
</feature>
<dbReference type="CDD" id="cd10017">
    <property type="entry name" value="B3_DNA"/>
    <property type="match status" value="1"/>
</dbReference>
<organism evidence="7 8">
    <name type="scientific">Adiantum capillus-veneris</name>
    <name type="common">Maidenhair fern</name>
    <dbReference type="NCBI Taxonomy" id="13818"/>
    <lineage>
        <taxon>Eukaryota</taxon>
        <taxon>Viridiplantae</taxon>
        <taxon>Streptophyta</taxon>
        <taxon>Embryophyta</taxon>
        <taxon>Tracheophyta</taxon>
        <taxon>Polypodiopsida</taxon>
        <taxon>Polypodiidae</taxon>
        <taxon>Polypodiales</taxon>
        <taxon>Pteridineae</taxon>
        <taxon>Pteridaceae</taxon>
        <taxon>Vittarioideae</taxon>
        <taxon>Adiantum</taxon>
    </lineage>
</organism>
<dbReference type="InterPro" id="IPR044837">
    <property type="entry name" value="REM16-like"/>
</dbReference>
<keyword evidence="4" id="KW-0539">Nucleus</keyword>
<dbReference type="InterPro" id="IPR015300">
    <property type="entry name" value="DNA-bd_pseudobarrel_sf"/>
</dbReference>
<dbReference type="PROSITE" id="PS50863">
    <property type="entry name" value="B3"/>
    <property type="match status" value="1"/>
</dbReference>
<keyword evidence="2" id="KW-0238">DNA-binding</keyword>
<dbReference type="PANTHER" id="PTHR31391">
    <property type="entry name" value="B3 DOMAIN-CONTAINING PROTEIN OS11G0197600-RELATED"/>
    <property type="match status" value="1"/>
</dbReference>
<dbReference type="Gene3D" id="2.40.330.10">
    <property type="entry name" value="DNA-binding pseudobarrel domain"/>
    <property type="match status" value="1"/>
</dbReference>
<dbReference type="OrthoDB" id="1909330at2759"/>
<keyword evidence="8" id="KW-1185">Reference proteome</keyword>
<evidence type="ECO:0000256" key="2">
    <source>
        <dbReference type="ARBA" id="ARBA00023125"/>
    </source>
</evidence>
<feature type="compositionally biased region" description="Polar residues" evidence="5">
    <location>
        <begin position="1"/>
        <end position="14"/>
    </location>
</feature>
<dbReference type="Proteomes" id="UP000886520">
    <property type="component" value="Chromosome 3"/>
</dbReference>
<name>A0A9D4ZS57_ADICA</name>